<dbReference type="GO" id="GO:0045504">
    <property type="term" value="F:dynein heavy chain binding"/>
    <property type="evidence" value="ECO:0007669"/>
    <property type="project" value="InterPro"/>
</dbReference>
<feature type="compositionally biased region" description="Basic and acidic residues" evidence="1">
    <location>
        <begin position="18"/>
        <end position="32"/>
    </location>
</feature>
<accession>E4XAJ0</accession>
<dbReference type="Gene3D" id="2.130.10.10">
    <property type="entry name" value="YVTN repeat-like/Quinoprotein amine dehydrogenase"/>
    <property type="match status" value="1"/>
</dbReference>
<dbReference type="PANTHER" id="PTHR16022">
    <property type="entry name" value="WD REPEAT DOMAIN 60"/>
    <property type="match status" value="1"/>
</dbReference>
<proteinExistence type="predicted"/>
<evidence type="ECO:0000256" key="1">
    <source>
        <dbReference type="SAM" id="MobiDB-lite"/>
    </source>
</evidence>
<feature type="compositionally biased region" description="Basic and acidic residues" evidence="1">
    <location>
        <begin position="39"/>
        <end position="65"/>
    </location>
</feature>
<evidence type="ECO:0000313" key="3">
    <source>
        <dbReference type="Proteomes" id="UP000001307"/>
    </source>
</evidence>
<dbReference type="InParanoid" id="E4XAJ0"/>
<feature type="region of interest" description="Disordered" evidence="1">
    <location>
        <begin position="148"/>
        <end position="178"/>
    </location>
</feature>
<feature type="compositionally biased region" description="Basic and acidic residues" evidence="1">
    <location>
        <begin position="148"/>
        <end position="172"/>
    </location>
</feature>
<keyword evidence="3" id="KW-1185">Reference proteome</keyword>
<dbReference type="PANTHER" id="PTHR16022:SF0">
    <property type="entry name" value="CYTOPLASMIC DYNEIN 2 INTERMEDIATE CHAIN 1"/>
    <property type="match status" value="1"/>
</dbReference>
<protein>
    <submittedName>
        <fullName evidence="2">Uncharacterized protein</fullName>
    </submittedName>
</protein>
<dbReference type="GO" id="GO:0045503">
    <property type="term" value="F:dynein light chain binding"/>
    <property type="evidence" value="ECO:0007669"/>
    <property type="project" value="InterPro"/>
</dbReference>
<feature type="region of interest" description="Disordered" evidence="1">
    <location>
        <begin position="1"/>
        <end position="129"/>
    </location>
</feature>
<dbReference type="InterPro" id="IPR042505">
    <property type="entry name" value="DYNC2I1"/>
</dbReference>
<dbReference type="InterPro" id="IPR036322">
    <property type="entry name" value="WD40_repeat_dom_sf"/>
</dbReference>
<dbReference type="OrthoDB" id="10393590at2759"/>
<feature type="compositionally biased region" description="Basic and acidic residues" evidence="1">
    <location>
        <begin position="97"/>
        <end position="109"/>
    </location>
</feature>
<dbReference type="Proteomes" id="UP000001307">
    <property type="component" value="Unassembled WGS sequence"/>
</dbReference>
<sequence>MTQLSETEEEREKRKRREAKEKRDKETPEERAKRKKREKQTTEERAKRKEKDEKEQKPKRDDKNKLERKKSSKSRSEASKKSSSGELGYLKSTTARKLKEEEQIVKEDPYADENFATFEPDNSDDGEVYEEDFDEYDDDFEDVEFETKKEQEERLVKEENAKKVGKRGEKENINPSPDQDWEAIQNAIKRENTQIALKSEKSTDLFQDLRQVQSNTVTDPIPAKKSESLFSINSDKRRNRAEPNWKRAKELQKLVTLDLSSEIYFRSFPETDFTRFMRGIGSNRLKCIAIGTDENFASKECQTLSPEPVNVWTQNQESAVTIQSATSKNIFTMPKSYINSEKFEKAAQLAEFLLEEIDEEIAHESFSKSPNTGIRLQEPEAIDMDTDWIKTVILTKTEVKLFNLREPSTPIWSMPISARKCRIWRSLVLVGTSFGTIVAIFPDKSVFTTDLVVDGHRASISDLVMEGDELFTADVHGGVRVWRIDEEKKEIKLKKSIDFESDISALAIDSSRVFIATFSKIIIISRTNLKNRIGVIPLTIPADKMLTDMKSGVLVVQTFGEINIYDLKSLREAHTVAQSPRGCATDNGKLIFSTESDLFMLDLSRPQSSSSPLGIKGCSDLRFAQSSKSGLLLLAATAQGVSVYNLSPS</sequence>
<dbReference type="EMBL" id="FN653032">
    <property type="protein sequence ID" value="CBY08671.1"/>
    <property type="molecule type" value="Genomic_DNA"/>
</dbReference>
<organism evidence="2">
    <name type="scientific">Oikopleura dioica</name>
    <name type="common">Tunicate</name>
    <dbReference type="NCBI Taxonomy" id="34765"/>
    <lineage>
        <taxon>Eukaryota</taxon>
        <taxon>Metazoa</taxon>
        <taxon>Chordata</taxon>
        <taxon>Tunicata</taxon>
        <taxon>Appendicularia</taxon>
        <taxon>Copelata</taxon>
        <taxon>Oikopleuridae</taxon>
        <taxon>Oikopleura</taxon>
    </lineage>
</organism>
<dbReference type="GO" id="GO:0005929">
    <property type="term" value="C:cilium"/>
    <property type="evidence" value="ECO:0007669"/>
    <property type="project" value="GOC"/>
</dbReference>
<reference evidence="2" key="1">
    <citation type="journal article" date="2010" name="Science">
        <title>Plasticity of animal genome architecture unmasked by rapid evolution of a pelagic tunicate.</title>
        <authorList>
            <person name="Denoeud F."/>
            <person name="Henriet S."/>
            <person name="Mungpakdee S."/>
            <person name="Aury J.M."/>
            <person name="Da Silva C."/>
            <person name="Brinkmann H."/>
            <person name="Mikhaleva J."/>
            <person name="Olsen L.C."/>
            <person name="Jubin C."/>
            <person name="Canestro C."/>
            <person name="Bouquet J.M."/>
            <person name="Danks G."/>
            <person name="Poulain J."/>
            <person name="Campsteijn C."/>
            <person name="Adamski M."/>
            <person name="Cross I."/>
            <person name="Yadetie F."/>
            <person name="Muffato M."/>
            <person name="Louis A."/>
            <person name="Butcher S."/>
            <person name="Tsagkogeorga G."/>
            <person name="Konrad A."/>
            <person name="Singh S."/>
            <person name="Jensen M.F."/>
            <person name="Cong E.H."/>
            <person name="Eikeseth-Otteraa H."/>
            <person name="Noel B."/>
            <person name="Anthouard V."/>
            <person name="Porcel B.M."/>
            <person name="Kachouri-Lafond R."/>
            <person name="Nishino A."/>
            <person name="Ugolini M."/>
            <person name="Chourrout P."/>
            <person name="Nishida H."/>
            <person name="Aasland R."/>
            <person name="Huzurbazar S."/>
            <person name="Westhof E."/>
            <person name="Delsuc F."/>
            <person name="Lehrach H."/>
            <person name="Reinhardt R."/>
            <person name="Weissenbach J."/>
            <person name="Roy S.W."/>
            <person name="Artiguenave F."/>
            <person name="Postlethwait J.H."/>
            <person name="Manak J.R."/>
            <person name="Thompson E.M."/>
            <person name="Jaillon O."/>
            <person name="Du Pasquier L."/>
            <person name="Boudinot P."/>
            <person name="Liberles D.A."/>
            <person name="Volff J.N."/>
            <person name="Philippe H."/>
            <person name="Lenhard B."/>
            <person name="Roest Crollius H."/>
            <person name="Wincker P."/>
            <person name="Chourrout D."/>
        </authorList>
    </citation>
    <scope>NUCLEOTIDE SEQUENCE [LARGE SCALE GENOMIC DNA]</scope>
</reference>
<dbReference type="AlphaFoldDB" id="E4XAJ0"/>
<dbReference type="SUPFAM" id="SSF50978">
    <property type="entry name" value="WD40 repeat-like"/>
    <property type="match status" value="1"/>
</dbReference>
<evidence type="ECO:0000313" key="2">
    <source>
        <dbReference type="EMBL" id="CBY08671.1"/>
    </source>
</evidence>
<gene>
    <name evidence="2" type="ORF">GSOID_T00005255001</name>
</gene>
<dbReference type="GO" id="GO:0005868">
    <property type="term" value="C:cytoplasmic dynein complex"/>
    <property type="evidence" value="ECO:0007669"/>
    <property type="project" value="InterPro"/>
</dbReference>
<name>E4XAJ0_OIKDI</name>
<dbReference type="InterPro" id="IPR015943">
    <property type="entry name" value="WD40/YVTN_repeat-like_dom_sf"/>
</dbReference>
<dbReference type="GO" id="GO:0042073">
    <property type="term" value="P:intraciliary transport"/>
    <property type="evidence" value="ECO:0007669"/>
    <property type="project" value="InterPro"/>
</dbReference>